<protein>
    <recommendedName>
        <fullName evidence="3">N-acetyltransferase domain-containing protein</fullName>
    </recommendedName>
</protein>
<dbReference type="CDD" id="cd04301">
    <property type="entry name" value="NAT_SF"/>
    <property type="match status" value="1"/>
</dbReference>
<proteinExistence type="predicted"/>
<evidence type="ECO:0000256" key="2">
    <source>
        <dbReference type="ARBA" id="ARBA00023315"/>
    </source>
</evidence>
<keyword evidence="1" id="KW-0808">Transferase</keyword>
<dbReference type="Pfam" id="PF00583">
    <property type="entry name" value="Acetyltransf_1"/>
    <property type="match status" value="1"/>
</dbReference>
<dbReference type="InterPro" id="IPR016181">
    <property type="entry name" value="Acyl_CoA_acyltransferase"/>
</dbReference>
<dbReference type="GO" id="GO:0031415">
    <property type="term" value="C:NatA complex"/>
    <property type="evidence" value="ECO:0007669"/>
    <property type="project" value="TreeGrafter"/>
</dbReference>
<dbReference type="OrthoDB" id="47374at2759"/>
<reference evidence="4 5" key="1">
    <citation type="journal article" date="2021" name="Genome Biol.">
        <title>AFLAP: assembly-free linkage analysis pipeline using k-mers from genome sequencing data.</title>
        <authorList>
            <person name="Fletcher K."/>
            <person name="Zhang L."/>
            <person name="Gil J."/>
            <person name="Han R."/>
            <person name="Cavanaugh K."/>
            <person name="Michelmore R."/>
        </authorList>
    </citation>
    <scope>NUCLEOTIDE SEQUENCE [LARGE SCALE GENOMIC DNA]</scope>
    <source>
        <strain evidence="4 5">SF5</strain>
    </source>
</reference>
<dbReference type="GeneID" id="94347927"/>
<dbReference type="SUPFAM" id="SSF55729">
    <property type="entry name" value="Acyl-CoA N-acyltransferases (Nat)"/>
    <property type="match status" value="1"/>
</dbReference>
<dbReference type="InterPro" id="IPR000182">
    <property type="entry name" value="GNAT_dom"/>
</dbReference>
<feature type="domain" description="N-acetyltransferase" evidence="3">
    <location>
        <begin position="1"/>
        <end position="157"/>
    </location>
</feature>
<comment type="caution">
    <text evidence="4">The sequence shown here is derived from an EMBL/GenBank/DDBJ whole genome shotgun (WGS) entry which is preliminary data.</text>
</comment>
<dbReference type="GO" id="GO:0007064">
    <property type="term" value="P:mitotic sister chromatid cohesion"/>
    <property type="evidence" value="ECO:0007669"/>
    <property type="project" value="TreeGrafter"/>
</dbReference>
<dbReference type="PROSITE" id="PS51186">
    <property type="entry name" value="GNAT"/>
    <property type="match status" value="1"/>
</dbReference>
<keyword evidence="5" id="KW-1185">Reference proteome</keyword>
<dbReference type="PANTHER" id="PTHR42919">
    <property type="entry name" value="N-ALPHA-ACETYLTRANSFERASE"/>
    <property type="match status" value="1"/>
</dbReference>
<organism evidence="4 5">
    <name type="scientific">Bremia lactucae</name>
    <name type="common">Lettuce downy mildew</name>
    <dbReference type="NCBI Taxonomy" id="4779"/>
    <lineage>
        <taxon>Eukaryota</taxon>
        <taxon>Sar</taxon>
        <taxon>Stramenopiles</taxon>
        <taxon>Oomycota</taxon>
        <taxon>Peronosporomycetes</taxon>
        <taxon>Peronosporales</taxon>
        <taxon>Peronosporaceae</taxon>
        <taxon>Bremia</taxon>
    </lineage>
</organism>
<evidence type="ECO:0000259" key="3">
    <source>
        <dbReference type="PROSITE" id="PS51186"/>
    </source>
</evidence>
<dbReference type="KEGG" id="blac:94347927"/>
<dbReference type="PANTHER" id="PTHR42919:SF8">
    <property type="entry name" value="N-ALPHA-ACETYLTRANSFERASE 50"/>
    <property type="match status" value="1"/>
</dbReference>
<name>A0A976FKG1_BRELC</name>
<evidence type="ECO:0000256" key="1">
    <source>
        <dbReference type="ARBA" id="ARBA00022679"/>
    </source>
</evidence>
<dbReference type="AlphaFoldDB" id="A0A976FKG1"/>
<dbReference type="EMBL" id="SHOA02000019">
    <property type="protein sequence ID" value="TDH68465.1"/>
    <property type="molecule type" value="Genomic_DNA"/>
</dbReference>
<gene>
    <name evidence="4" type="ORF">CCR75_004167</name>
</gene>
<dbReference type="Gene3D" id="3.40.630.30">
    <property type="match status" value="1"/>
</dbReference>
<keyword evidence="2" id="KW-0012">Acyltransferase</keyword>
<dbReference type="Proteomes" id="UP000294530">
    <property type="component" value="Unassembled WGS sequence"/>
</dbReference>
<sequence length="157" mass="17300">MKLRCLNGDAELVRAAQKINLGILPVQPPASCYRRAESDILGLSWVAVDGEVVIGAAIADLEIGRDGLRTVQLRTLAVSAQFRRQGIGRQLVLKVVEQGKKITTAEGKVQGVRLNVHVGNNEAIAFYKALGFVKLAQIENYYRHLEPRTALMMEYSL</sequence>
<evidence type="ECO:0000313" key="5">
    <source>
        <dbReference type="Proteomes" id="UP000294530"/>
    </source>
</evidence>
<accession>A0A976FKG1</accession>
<dbReference type="RefSeq" id="XP_067817964.1">
    <property type="nucleotide sequence ID" value="XM_067962256.1"/>
</dbReference>
<evidence type="ECO:0000313" key="4">
    <source>
        <dbReference type="EMBL" id="TDH68465.1"/>
    </source>
</evidence>
<dbReference type="GO" id="GO:0016747">
    <property type="term" value="F:acyltransferase activity, transferring groups other than amino-acyl groups"/>
    <property type="evidence" value="ECO:0007669"/>
    <property type="project" value="InterPro"/>
</dbReference>
<dbReference type="InterPro" id="IPR051556">
    <property type="entry name" value="N-term/lysine_N-AcTrnsfr"/>
</dbReference>